<accession>A0A839XZ02</accession>
<dbReference type="Proteomes" id="UP000564573">
    <property type="component" value="Unassembled WGS sequence"/>
</dbReference>
<evidence type="ECO:0000313" key="2">
    <source>
        <dbReference type="Proteomes" id="UP000564573"/>
    </source>
</evidence>
<protein>
    <recommendedName>
        <fullName evidence="3">Acetoacetate decarboxylase</fullName>
    </recommendedName>
</protein>
<evidence type="ECO:0000313" key="1">
    <source>
        <dbReference type="EMBL" id="MBB3665256.1"/>
    </source>
</evidence>
<comment type="caution">
    <text evidence="1">The sequence shown here is derived from an EMBL/GenBank/DDBJ whole genome shotgun (WGS) entry which is preliminary data.</text>
</comment>
<dbReference type="Gene3D" id="2.40.400.10">
    <property type="entry name" value="Acetoacetate decarboxylase-like"/>
    <property type="match status" value="1"/>
</dbReference>
<gene>
    <name evidence="1" type="ORF">FB384_004209</name>
</gene>
<reference evidence="1 2" key="1">
    <citation type="submission" date="2020-08" db="EMBL/GenBank/DDBJ databases">
        <title>Sequencing the genomes of 1000 actinobacteria strains.</title>
        <authorList>
            <person name="Klenk H.-P."/>
        </authorList>
    </citation>
    <scope>NUCLEOTIDE SEQUENCE [LARGE SCALE GENOMIC DNA]</scope>
    <source>
        <strain evidence="1 2">DSM 45267</strain>
    </source>
</reference>
<name>A0A839XZ02_9PSEU</name>
<sequence length="313" mass="34195">MASTQQEKVAVDLGRKAVEVPAGGLYDRYRMDTDLDAVAEDPRVSDVKFFRGLSKTRVDSPIGPTWTPNFYYAASVARLVMLAPASRLRDRLPRELSPLEVAPGVGIFSIMVFRYDVADIDFYTEAATGIAVKPIRHGGLGAVDLAAALKNDHLHSYVLSLPVNTQIAQVRGHDGYGFPKWVTPIDVDITDARVSSRVANDTGGTDLELSAPTPSQKQHRTLERVSSLTSYTQIEGNWHSTLNQTHVLATGRKSLPRDIKLRLGQGRLSEDIRSVAPKRILALDVTTSAQIALHMPAPISADTRATTSREARS</sequence>
<dbReference type="AlphaFoldDB" id="A0A839XZ02"/>
<evidence type="ECO:0008006" key="3">
    <source>
        <dbReference type="Google" id="ProtNLM"/>
    </source>
</evidence>
<dbReference type="EMBL" id="JACIBS010000003">
    <property type="protein sequence ID" value="MBB3665256.1"/>
    <property type="molecule type" value="Genomic_DNA"/>
</dbReference>
<dbReference type="RefSeq" id="WP_183786480.1">
    <property type="nucleotide sequence ID" value="NZ_JACIBS010000003.1"/>
</dbReference>
<dbReference type="InterPro" id="IPR023375">
    <property type="entry name" value="ADC_dom_sf"/>
</dbReference>
<proteinExistence type="predicted"/>
<keyword evidence="2" id="KW-1185">Reference proteome</keyword>
<organism evidence="1 2">
    <name type="scientific">Prauserella sediminis</name>
    <dbReference type="NCBI Taxonomy" id="577680"/>
    <lineage>
        <taxon>Bacteria</taxon>
        <taxon>Bacillati</taxon>
        <taxon>Actinomycetota</taxon>
        <taxon>Actinomycetes</taxon>
        <taxon>Pseudonocardiales</taxon>
        <taxon>Pseudonocardiaceae</taxon>
        <taxon>Prauserella</taxon>
        <taxon>Prauserella salsuginis group</taxon>
    </lineage>
</organism>
<dbReference type="SUPFAM" id="SSF160104">
    <property type="entry name" value="Acetoacetate decarboxylase-like"/>
    <property type="match status" value="1"/>
</dbReference>